<dbReference type="GO" id="GO:0003677">
    <property type="term" value="F:DNA binding"/>
    <property type="evidence" value="ECO:0007669"/>
    <property type="project" value="UniProtKB-KW"/>
</dbReference>
<feature type="domain" description="HTH cro/C1-type" evidence="2">
    <location>
        <begin position="7"/>
        <end position="61"/>
    </location>
</feature>
<dbReference type="EMBL" id="CP010086">
    <property type="protein sequence ID" value="AJG99331.1"/>
    <property type="molecule type" value="Genomic_DNA"/>
</dbReference>
<dbReference type="InterPro" id="IPR001387">
    <property type="entry name" value="Cro/C1-type_HTH"/>
</dbReference>
<evidence type="ECO:0000259" key="2">
    <source>
        <dbReference type="PROSITE" id="PS50943"/>
    </source>
</evidence>
<evidence type="ECO:0000256" key="1">
    <source>
        <dbReference type="ARBA" id="ARBA00023125"/>
    </source>
</evidence>
<proteinExistence type="predicted"/>
<dbReference type="Gene3D" id="1.25.40.10">
    <property type="entry name" value="Tetratricopeptide repeat domain"/>
    <property type="match status" value="1"/>
</dbReference>
<dbReference type="RefSeq" id="WP_041896720.1">
    <property type="nucleotide sequence ID" value="NZ_CP010086.2"/>
</dbReference>
<accession>A0A0B5QM93</accession>
<protein>
    <submittedName>
        <fullName evidence="3">Transcriptional regulator</fullName>
    </submittedName>
</protein>
<dbReference type="PANTHER" id="PTHR46558">
    <property type="entry name" value="TRACRIPTIONAL REGULATORY PROTEIN-RELATED-RELATED"/>
    <property type="match status" value="1"/>
</dbReference>
<dbReference type="CDD" id="cd00093">
    <property type="entry name" value="HTH_XRE"/>
    <property type="match status" value="1"/>
</dbReference>
<dbReference type="InterPro" id="IPR011990">
    <property type="entry name" value="TPR-like_helical_dom_sf"/>
</dbReference>
<dbReference type="STRING" id="1520.LF65_02758"/>
<dbReference type="OrthoDB" id="9812495at2"/>
<dbReference type="Proteomes" id="UP000031866">
    <property type="component" value="Chromosome"/>
</dbReference>
<keyword evidence="1" id="KW-0238">DNA-binding</keyword>
<name>A0A0B5QM93_CLOBE</name>
<sequence>MIISEVIRHYRKRENLTQEQVADYLNVSTPAVNKWENGVSYPDITLLPPLARVLKIDVNTLLAFNEELTDTEVKKLTKEVGETASKEGIKKAFEKGNDLIKQYPGCDELILMISEVLRIYLLGPQLEEKEKYERKIIAWLEIVAAGNKEKTASMAKLDLSAIYREKKEYEKAQEVLDKIPEVDVDKKIQQAILFESMDKIDEAYVVWENELWKNGHDTLTALSFIIKLLYKEKRFSEAEEYVERAKMAIEVFDFGPYHKRELDLWHSIERQDSERTIEAIINMVNEAGTMDYSIKSKLYSHMKFDVTNNWTKDKYEDLVKRVLRKRKNIDFVKDDPRVKSLFE</sequence>
<evidence type="ECO:0000313" key="4">
    <source>
        <dbReference type="Proteomes" id="UP000031866"/>
    </source>
</evidence>
<dbReference type="InterPro" id="IPR010982">
    <property type="entry name" value="Lambda_DNA-bd_dom_sf"/>
</dbReference>
<dbReference type="PANTHER" id="PTHR46558:SF11">
    <property type="entry name" value="HTH-TYPE TRANSCRIPTIONAL REGULATOR XRE"/>
    <property type="match status" value="1"/>
</dbReference>
<reference evidence="4" key="1">
    <citation type="submission" date="2014-12" db="EMBL/GenBank/DDBJ databases">
        <title>Genome sequence of Clostridium beijerinckii strain 59B.</title>
        <authorList>
            <person name="Little G.T."/>
            <person name="Minton N.P."/>
        </authorList>
    </citation>
    <scope>NUCLEOTIDE SEQUENCE [LARGE SCALE GENOMIC DNA]</scope>
    <source>
        <strain evidence="4">59B</strain>
    </source>
</reference>
<dbReference type="PROSITE" id="PS50943">
    <property type="entry name" value="HTH_CROC1"/>
    <property type="match status" value="1"/>
</dbReference>
<organism evidence="3 4">
    <name type="scientific">Clostridium beijerinckii</name>
    <name type="common">Clostridium MP</name>
    <dbReference type="NCBI Taxonomy" id="1520"/>
    <lineage>
        <taxon>Bacteria</taxon>
        <taxon>Bacillati</taxon>
        <taxon>Bacillota</taxon>
        <taxon>Clostridia</taxon>
        <taxon>Eubacteriales</taxon>
        <taxon>Clostridiaceae</taxon>
        <taxon>Clostridium</taxon>
    </lineage>
</organism>
<dbReference type="Gene3D" id="1.10.260.40">
    <property type="entry name" value="lambda repressor-like DNA-binding domains"/>
    <property type="match status" value="1"/>
</dbReference>
<dbReference type="SUPFAM" id="SSF47413">
    <property type="entry name" value="lambda repressor-like DNA-binding domains"/>
    <property type="match status" value="1"/>
</dbReference>
<evidence type="ECO:0000313" key="3">
    <source>
        <dbReference type="EMBL" id="AJG99331.1"/>
    </source>
</evidence>
<gene>
    <name evidence="3" type="ORF">LF65_02758</name>
</gene>
<dbReference type="SMART" id="SM00530">
    <property type="entry name" value="HTH_XRE"/>
    <property type="match status" value="1"/>
</dbReference>
<dbReference type="AlphaFoldDB" id="A0A0B5QM93"/>
<dbReference type="Pfam" id="PF01381">
    <property type="entry name" value="HTH_3"/>
    <property type="match status" value="1"/>
</dbReference>
<dbReference type="KEGG" id="cbei:LF65_02758"/>
<dbReference type="SUPFAM" id="SSF48452">
    <property type="entry name" value="TPR-like"/>
    <property type="match status" value="1"/>
</dbReference>